<sequence length="395" mass="40669">MRLSVLLSLLPMVLAAPATEKRAEPAPLFTPSSEHGLVADQYIVKFKEGSSLQAVDEALTSLASNAHHVYEHVFRGFAGKFDKETLEALRSHPDAHFQVEYIEQDAIVKVNAFVEQTGAPWGLGRISHKARGSTTYVYDDSAGEGTCAYVIDTGVDATHPEFEGRATFLKTYVTGQNTDGNGHGTHVSGTIGSRSYGVAKKTQIFGVKVLDNGGSGTFANVIAGIDFVASDAQTRNCPNGSVANMSLGGGLSTAVNEAAAALISSGVFLAVAAGNSNVDARNTSPASEPTVCTVGASTSADARASFSNYGSVVDIFAPGQDVLSTWPGGQTNTISGTSMATPHIVGLGAYLLGLEGPSDPQALCSRIAALAGRSLLSGIPSGTINAIAFNGNPSG</sequence>
<dbReference type="PROSITE" id="PS00136">
    <property type="entry name" value="SUBTILASE_ASP"/>
    <property type="match status" value="1"/>
</dbReference>
<dbReference type="PROSITE" id="PS51892">
    <property type="entry name" value="SUBTILASE"/>
    <property type="match status" value="1"/>
</dbReference>
<dbReference type="GO" id="GO:0006508">
    <property type="term" value="P:proteolysis"/>
    <property type="evidence" value="ECO:0007669"/>
    <property type="project" value="UniProtKB-KW"/>
</dbReference>
<dbReference type="InterPro" id="IPR050131">
    <property type="entry name" value="Peptidase_S8_subtilisin-like"/>
</dbReference>
<dbReference type="STRING" id="490622.A0A395NKX6"/>
<evidence type="ECO:0000256" key="1">
    <source>
        <dbReference type="ARBA" id="ARBA00011073"/>
    </source>
</evidence>
<dbReference type="Gene3D" id="3.40.50.200">
    <property type="entry name" value="Peptidase S8/S53 domain"/>
    <property type="match status" value="1"/>
</dbReference>
<dbReference type="InterPro" id="IPR034193">
    <property type="entry name" value="PCSK9_ProteinaseK-like"/>
</dbReference>
<dbReference type="SUPFAM" id="SSF52743">
    <property type="entry name" value="Subtilisin-like"/>
    <property type="match status" value="1"/>
</dbReference>
<evidence type="ECO:0000256" key="6">
    <source>
        <dbReference type="PROSITE-ProRule" id="PRU01240"/>
    </source>
</evidence>
<dbReference type="FunFam" id="3.40.50.200:FF:000014">
    <property type="entry name" value="Proteinase K"/>
    <property type="match status" value="1"/>
</dbReference>
<evidence type="ECO:0000256" key="3">
    <source>
        <dbReference type="ARBA" id="ARBA00022729"/>
    </source>
</evidence>
<comment type="caution">
    <text evidence="11">The sequence shown here is derived from an EMBL/GenBank/DDBJ whole genome shotgun (WGS) entry which is preliminary data.</text>
</comment>
<feature type="domain" description="Peptidase S8/S53" evidence="9">
    <location>
        <begin position="149"/>
        <end position="353"/>
    </location>
</feature>
<dbReference type="InterPro" id="IPR037045">
    <property type="entry name" value="S8pro/Inhibitor_I9_sf"/>
</dbReference>
<evidence type="ECO:0000259" key="10">
    <source>
        <dbReference type="Pfam" id="PF05922"/>
    </source>
</evidence>
<organism evidence="11 12">
    <name type="scientific">Trichoderma arundinaceum</name>
    <dbReference type="NCBI Taxonomy" id="490622"/>
    <lineage>
        <taxon>Eukaryota</taxon>
        <taxon>Fungi</taxon>
        <taxon>Dikarya</taxon>
        <taxon>Ascomycota</taxon>
        <taxon>Pezizomycotina</taxon>
        <taxon>Sordariomycetes</taxon>
        <taxon>Hypocreomycetidae</taxon>
        <taxon>Hypocreales</taxon>
        <taxon>Hypocreaceae</taxon>
        <taxon>Trichoderma</taxon>
    </lineage>
</organism>
<dbReference type="EMBL" id="PXOA01000337">
    <property type="protein sequence ID" value="RFU76584.1"/>
    <property type="molecule type" value="Genomic_DNA"/>
</dbReference>
<dbReference type="PROSITE" id="PS00138">
    <property type="entry name" value="SUBTILASE_SER"/>
    <property type="match status" value="1"/>
</dbReference>
<dbReference type="PRINTS" id="PR00723">
    <property type="entry name" value="SUBTILISIN"/>
</dbReference>
<gene>
    <name evidence="11" type="ORF">TARUN_5670</name>
</gene>
<feature type="chain" id="PRO_5017271306" evidence="8">
    <location>
        <begin position="16"/>
        <end position="395"/>
    </location>
</feature>
<dbReference type="InterPro" id="IPR010259">
    <property type="entry name" value="S8pro/Inhibitor_I9"/>
</dbReference>
<evidence type="ECO:0000313" key="12">
    <source>
        <dbReference type="Proteomes" id="UP000266272"/>
    </source>
</evidence>
<dbReference type="CDD" id="cd04077">
    <property type="entry name" value="Peptidases_S8_PCSK9_ProteinaseK_like"/>
    <property type="match status" value="1"/>
</dbReference>
<dbReference type="PROSITE" id="PS00137">
    <property type="entry name" value="SUBTILASE_HIS"/>
    <property type="match status" value="1"/>
</dbReference>
<keyword evidence="2 6" id="KW-0645">Protease</keyword>
<keyword evidence="12" id="KW-1185">Reference proteome</keyword>
<dbReference type="Pfam" id="PF00082">
    <property type="entry name" value="Peptidase_S8"/>
    <property type="match status" value="1"/>
</dbReference>
<evidence type="ECO:0000259" key="9">
    <source>
        <dbReference type="Pfam" id="PF00082"/>
    </source>
</evidence>
<keyword evidence="4 6" id="KW-0378">Hydrolase</keyword>
<protein>
    <submittedName>
        <fullName evidence="11">Subtilisin-like protease pr1a</fullName>
    </submittedName>
</protein>
<dbReference type="Gene3D" id="3.30.70.80">
    <property type="entry name" value="Peptidase S8 propeptide/proteinase inhibitor I9"/>
    <property type="match status" value="1"/>
</dbReference>
<keyword evidence="5 6" id="KW-0720">Serine protease</keyword>
<dbReference type="GO" id="GO:0004252">
    <property type="term" value="F:serine-type endopeptidase activity"/>
    <property type="evidence" value="ECO:0007669"/>
    <property type="project" value="UniProtKB-UniRule"/>
</dbReference>
<dbReference type="InterPro" id="IPR015500">
    <property type="entry name" value="Peptidase_S8_subtilisin-rel"/>
</dbReference>
<dbReference type="PANTHER" id="PTHR43806:SF58">
    <property type="entry name" value="ALKALINE PROTEASE 1-RELATED"/>
    <property type="match status" value="1"/>
</dbReference>
<feature type="active site" description="Charge relay system" evidence="6">
    <location>
        <position position="338"/>
    </location>
</feature>
<dbReference type="InterPro" id="IPR023827">
    <property type="entry name" value="Peptidase_S8_Asp-AS"/>
</dbReference>
<dbReference type="InterPro" id="IPR036852">
    <property type="entry name" value="Peptidase_S8/S53_dom_sf"/>
</dbReference>
<evidence type="ECO:0000256" key="4">
    <source>
        <dbReference type="ARBA" id="ARBA00022801"/>
    </source>
</evidence>
<dbReference type="Proteomes" id="UP000266272">
    <property type="component" value="Unassembled WGS sequence"/>
</dbReference>
<dbReference type="OrthoDB" id="206201at2759"/>
<evidence type="ECO:0000313" key="11">
    <source>
        <dbReference type="EMBL" id="RFU76584.1"/>
    </source>
</evidence>
<proteinExistence type="inferred from homology"/>
<evidence type="ECO:0000256" key="8">
    <source>
        <dbReference type="SAM" id="SignalP"/>
    </source>
</evidence>
<dbReference type="GO" id="GO:0005576">
    <property type="term" value="C:extracellular region"/>
    <property type="evidence" value="ECO:0007669"/>
    <property type="project" value="UniProtKB-ARBA"/>
</dbReference>
<comment type="similarity">
    <text evidence="1 6 7">Belongs to the peptidase S8 family.</text>
</comment>
<dbReference type="Pfam" id="PF05922">
    <property type="entry name" value="Inhibitor_I9"/>
    <property type="match status" value="1"/>
</dbReference>
<dbReference type="InterPro" id="IPR000209">
    <property type="entry name" value="Peptidase_S8/S53_dom"/>
</dbReference>
<accession>A0A395NKX6</accession>
<dbReference type="InterPro" id="IPR023828">
    <property type="entry name" value="Peptidase_S8_Ser-AS"/>
</dbReference>
<dbReference type="InterPro" id="IPR022398">
    <property type="entry name" value="Peptidase_S8_His-AS"/>
</dbReference>
<name>A0A395NKX6_TRIAR</name>
<keyword evidence="3 8" id="KW-0732">Signal</keyword>
<dbReference type="AlphaFoldDB" id="A0A395NKX6"/>
<dbReference type="PANTHER" id="PTHR43806">
    <property type="entry name" value="PEPTIDASE S8"/>
    <property type="match status" value="1"/>
</dbReference>
<evidence type="ECO:0000256" key="5">
    <source>
        <dbReference type="ARBA" id="ARBA00022825"/>
    </source>
</evidence>
<feature type="active site" description="Charge relay system" evidence="6">
    <location>
        <position position="152"/>
    </location>
</feature>
<feature type="domain" description="Inhibitor I9" evidence="10">
    <location>
        <begin position="41"/>
        <end position="110"/>
    </location>
</feature>
<evidence type="ECO:0000256" key="2">
    <source>
        <dbReference type="ARBA" id="ARBA00022670"/>
    </source>
</evidence>
<evidence type="ECO:0000256" key="7">
    <source>
        <dbReference type="RuleBase" id="RU003355"/>
    </source>
</evidence>
<feature type="signal peptide" evidence="8">
    <location>
        <begin position="1"/>
        <end position="15"/>
    </location>
</feature>
<feature type="active site" description="Charge relay system" evidence="6">
    <location>
        <position position="183"/>
    </location>
</feature>
<reference evidence="11 12" key="1">
    <citation type="journal article" date="2018" name="PLoS Pathog.">
        <title>Evolution of structural diversity of trichothecenes, a family of toxins produced by plant pathogenic and entomopathogenic fungi.</title>
        <authorList>
            <person name="Proctor R.H."/>
            <person name="McCormick S.P."/>
            <person name="Kim H.S."/>
            <person name="Cardoza R.E."/>
            <person name="Stanley A.M."/>
            <person name="Lindo L."/>
            <person name="Kelly A."/>
            <person name="Brown D.W."/>
            <person name="Lee T."/>
            <person name="Vaughan M.M."/>
            <person name="Alexander N.J."/>
            <person name="Busman M."/>
            <person name="Gutierrez S."/>
        </authorList>
    </citation>
    <scope>NUCLEOTIDE SEQUENCE [LARGE SCALE GENOMIC DNA]</scope>
    <source>
        <strain evidence="11 12">IBT 40837</strain>
    </source>
</reference>
<dbReference type="SUPFAM" id="SSF54897">
    <property type="entry name" value="Protease propeptides/inhibitors"/>
    <property type="match status" value="1"/>
</dbReference>